<keyword evidence="1" id="KW-1133">Transmembrane helix</keyword>
<keyword evidence="1" id="KW-0472">Membrane</keyword>
<accession>A0A2H4Q532</accession>
<evidence type="ECO:0000313" key="2">
    <source>
        <dbReference type="EMBL" id="SEI92863.1"/>
    </source>
</evidence>
<dbReference type="RefSeq" id="WP_089672627.1">
    <property type="nucleotide sequence ID" value="NZ_CP024845.1"/>
</dbReference>
<feature type="transmembrane region" description="Helical" evidence="1">
    <location>
        <begin position="117"/>
        <end position="145"/>
    </location>
</feature>
<evidence type="ECO:0000313" key="3">
    <source>
        <dbReference type="Proteomes" id="UP000198888"/>
    </source>
</evidence>
<sequence>MALLDRFDRWLTQYLDSLPKSDRPDIGAGYTMAAAAAVAAIIFGIGQGILSGVGAGALFFSVGTDTNPLVAGGVAVMAVISWLMASGVSLVVVVPSGFVGGLTVWRFVPESLRFGGFIGGLLSTLVGYVVSCAMLLPLGVVFSIAVDPSMATATDSMVTFVLLLGFIAVYTSWATVPVGVLTGYLFERSLD</sequence>
<feature type="transmembrane region" description="Helical" evidence="1">
    <location>
        <begin position="80"/>
        <end position="105"/>
    </location>
</feature>
<dbReference type="KEGG" id="hae:halTADL_2746"/>
<reference evidence="2 3" key="1">
    <citation type="submission" date="2016-10" db="EMBL/GenBank/DDBJ databases">
        <authorList>
            <person name="de Groot N.N."/>
        </authorList>
    </citation>
    <scope>NUCLEOTIDE SEQUENCE [LARGE SCALE GENOMIC DNA]</scope>
    <source>
        <strain evidence="2 3">DSM 22187</strain>
    </source>
</reference>
<keyword evidence="3" id="KW-1185">Reference proteome</keyword>
<name>A0A1H6UKJ0_9EURY</name>
<dbReference type="AlphaFoldDB" id="A0A1H6UKJ0"/>
<protein>
    <submittedName>
        <fullName evidence="2">Uncharacterized protein</fullName>
    </submittedName>
</protein>
<dbReference type="EMBL" id="FNYR01000012">
    <property type="protein sequence ID" value="SEI92863.1"/>
    <property type="molecule type" value="Genomic_DNA"/>
</dbReference>
<evidence type="ECO:0000256" key="1">
    <source>
        <dbReference type="SAM" id="Phobius"/>
    </source>
</evidence>
<keyword evidence="1" id="KW-0812">Transmembrane</keyword>
<gene>
    <name evidence="2" type="ORF">SAMN05444271_11242</name>
</gene>
<feature type="transmembrane region" description="Helical" evidence="1">
    <location>
        <begin position="157"/>
        <end position="186"/>
    </location>
</feature>
<feature type="transmembrane region" description="Helical" evidence="1">
    <location>
        <begin position="30"/>
        <end position="60"/>
    </location>
</feature>
<dbReference type="GeneID" id="35003517"/>
<accession>A0A1H6UKJ0</accession>
<proteinExistence type="predicted"/>
<dbReference type="Proteomes" id="UP000198888">
    <property type="component" value="Unassembled WGS sequence"/>
</dbReference>
<organism evidence="2 3">
    <name type="scientific">Halohasta litchfieldiae</name>
    <dbReference type="NCBI Taxonomy" id="1073996"/>
    <lineage>
        <taxon>Archaea</taxon>
        <taxon>Methanobacteriati</taxon>
        <taxon>Methanobacteriota</taxon>
        <taxon>Stenosarchaea group</taxon>
        <taxon>Halobacteria</taxon>
        <taxon>Halobacteriales</taxon>
        <taxon>Haloferacaceae</taxon>
        <taxon>Halohasta</taxon>
    </lineage>
</organism>